<dbReference type="SMART" id="SM00825">
    <property type="entry name" value="PKS_KS"/>
    <property type="match status" value="1"/>
</dbReference>
<dbReference type="GO" id="GO:0005886">
    <property type="term" value="C:plasma membrane"/>
    <property type="evidence" value="ECO:0007669"/>
    <property type="project" value="UniProtKB-SubCell"/>
</dbReference>
<dbReference type="InterPro" id="IPR014030">
    <property type="entry name" value="Ketoacyl_synth_N"/>
</dbReference>
<dbReference type="EMBL" id="QGTR01000002">
    <property type="protein sequence ID" value="PWW01723.1"/>
    <property type="molecule type" value="Genomic_DNA"/>
</dbReference>
<dbReference type="Gene3D" id="3.40.47.10">
    <property type="match status" value="1"/>
</dbReference>
<reference evidence="15 16" key="1">
    <citation type="submission" date="2018-05" db="EMBL/GenBank/DDBJ databases">
        <title>Genomic Encyclopedia of Type Strains, Phase IV (KMG-IV): sequencing the most valuable type-strain genomes for metagenomic binning, comparative biology and taxonomic classification.</title>
        <authorList>
            <person name="Goeker M."/>
        </authorList>
    </citation>
    <scope>NUCLEOTIDE SEQUENCE [LARGE SCALE GENOMIC DNA]</scope>
    <source>
        <strain evidence="15 16">DSM 16791</strain>
    </source>
</reference>
<evidence type="ECO:0000256" key="6">
    <source>
        <dbReference type="ARBA" id="ARBA00022679"/>
    </source>
</evidence>
<keyword evidence="6 13" id="KW-0808">Transferase</keyword>
<dbReference type="SUPFAM" id="SSF53901">
    <property type="entry name" value="Thiolase-like"/>
    <property type="match status" value="2"/>
</dbReference>
<keyword evidence="5" id="KW-0997">Cell inner membrane</keyword>
<dbReference type="RefSeq" id="WP_110031496.1">
    <property type="nucleotide sequence ID" value="NZ_QGTR01000002.1"/>
</dbReference>
<evidence type="ECO:0000256" key="4">
    <source>
        <dbReference type="ARBA" id="ARBA00022475"/>
    </source>
</evidence>
<evidence type="ECO:0000256" key="5">
    <source>
        <dbReference type="ARBA" id="ARBA00022519"/>
    </source>
</evidence>
<dbReference type="GO" id="GO:0004315">
    <property type="term" value="F:3-oxoacyl-[acyl-carrier-protein] synthase activity"/>
    <property type="evidence" value="ECO:0007669"/>
    <property type="project" value="InterPro"/>
</dbReference>
<comment type="similarity">
    <text evidence="2 13">Belongs to the thiolase-like superfamily. Beta-ketoacyl-ACP synthases family.</text>
</comment>
<gene>
    <name evidence="15" type="ORF">DFR52_102387</name>
</gene>
<evidence type="ECO:0000256" key="7">
    <source>
        <dbReference type="ARBA" id="ARBA00022692"/>
    </source>
</evidence>
<keyword evidence="3" id="KW-0536">Nodulation</keyword>
<dbReference type="PANTHER" id="PTHR11712">
    <property type="entry name" value="POLYKETIDE SYNTHASE-RELATED"/>
    <property type="match status" value="1"/>
</dbReference>
<keyword evidence="4" id="KW-1003">Cell membrane</keyword>
<keyword evidence="7" id="KW-0812">Transmembrane</keyword>
<dbReference type="Proteomes" id="UP000246352">
    <property type="component" value="Unassembled WGS sequence"/>
</dbReference>
<evidence type="ECO:0000256" key="12">
    <source>
        <dbReference type="ARBA" id="ARBA00041756"/>
    </source>
</evidence>
<dbReference type="InterPro" id="IPR020841">
    <property type="entry name" value="PKS_Beta-ketoAc_synthase_dom"/>
</dbReference>
<comment type="function">
    <text evidence="10">Proposed to synthesize NOD factor fatty acyl chain. Involved in the synthesis of a highly unsaturated fatty acid moiety, which forms part of a lipo-oligosaccharide that is responsible for host specificity.</text>
</comment>
<proteinExistence type="inferred from homology"/>
<dbReference type="OrthoDB" id="9808669at2"/>
<dbReference type="InterPro" id="IPR016039">
    <property type="entry name" value="Thiolase-like"/>
</dbReference>
<evidence type="ECO:0000259" key="14">
    <source>
        <dbReference type="PROSITE" id="PS52004"/>
    </source>
</evidence>
<evidence type="ECO:0000256" key="9">
    <source>
        <dbReference type="ARBA" id="ARBA00023136"/>
    </source>
</evidence>
<dbReference type="PROSITE" id="PS52004">
    <property type="entry name" value="KS3_2"/>
    <property type="match status" value="1"/>
</dbReference>
<dbReference type="PROSITE" id="PS00606">
    <property type="entry name" value="KS3_1"/>
    <property type="match status" value="1"/>
</dbReference>
<dbReference type="GO" id="GO:0006633">
    <property type="term" value="P:fatty acid biosynthetic process"/>
    <property type="evidence" value="ECO:0007669"/>
    <property type="project" value="InterPro"/>
</dbReference>
<dbReference type="NCBIfam" id="NF005589">
    <property type="entry name" value="PRK07314.1"/>
    <property type="match status" value="1"/>
</dbReference>
<evidence type="ECO:0000256" key="8">
    <source>
        <dbReference type="ARBA" id="ARBA00022989"/>
    </source>
</evidence>
<dbReference type="CDD" id="cd00834">
    <property type="entry name" value="KAS_I_II"/>
    <property type="match status" value="1"/>
</dbReference>
<evidence type="ECO:0000313" key="16">
    <source>
        <dbReference type="Proteomes" id="UP000246352"/>
    </source>
</evidence>
<sequence>MSRARVVVTGLGGLCCLGTDVTAIWESMRNGVCGITPLAIADMDDLKPTIAGQIGELPDAGLDRRQLASMGRFGLLSIIAAGEALAQAGLDARAQADMRVGAVIGTGVYGADAVEESYRSVFLEGRKRTEIFTVPKAMPASAAMQTSIIHGLRGPVLGVTSACTSSNHALATAFDLLCMGRADAIVAGGAEAPLSYGVLKGWESMRIMAKTACRPFSRDREGLVLGDGAGALVLETLESATRRGATILAEICGVGMCADALDIVSPSVEGPAEAMRLCLKDAGLSPSDVDYINAHGTATQANDRIETQAIRSVFGPHADGISVSSTKSMHAHCLGASGAIEAIACIQAIRTGVVPPTANHTESDPDCDLDVTPNVARKRKVNVALSNAFAFGGANAVVAFRAW</sequence>
<evidence type="ECO:0000256" key="3">
    <source>
        <dbReference type="ARBA" id="ARBA00022458"/>
    </source>
</evidence>
<accession>A0A317PMI0</accession>
<keyword evidence="16" id="KW-1185">Reference proteome</keyword>
<comment type="subcellular location">
    <subcellularLocation>
        <location evidence="1">Cell inner membrane</location>
    </subcellularLocation>
</comment>
<dbReference type="PANTHER" id="PTHR11712:SF352">
    <property type="entry name" value="3-OXOACYL-[ACYL-CARRIER-PROTEIN] SYNTHASE"/>
    <property type="match status" value="1"/>
</dbReference>
<dbReference type="InterPro" id="IPR018201">
    <property type="entry name" value="Ketoacyl_synth_AS"/>
</dbReference>
<dbReference type="InterPro" id="IPR014031">
    <property type="entry name" value="Ketoacyl_synth_C"/>
</dbReference>
<comment type="caution">
    <text evidence="15">The sequence shown here is derived from an EMBL/GenBank/DDBJ whole genome shotgun (WGS) entry which is preliminary data.</text>
</comment>
<organism evidence="15 16">
    <name type="scientific">Hoeflea marina</name>
    <dbReference type="NCBI Taxonomy" id="274592"/>
    <lineage>
        <taxon>Bacteria</taxon>
        <taxon>Pseudomonadati</taxon>
        <taxon>Pseudomonadota</taxon>
        <taxon>Alphaproteobacteria</taxon>
        <taxon>Hyphomicrobiales</taxon>
        <taxon>Rhizobiaceae</taxon>
        <taxon>Hoeflea</taxon>
    </lineage>
</organism>
<name>A0A317PMI0_9HYPH</name>
<dbReference type="Pfam" id="PF02801">
    <property type="entry name" value="Ketoacyl-synt_C"/>
    <property type="match status" value="1"/>
</dbReference>
<evidence type="ECO:0000256" key="1">
    <source>
        <dbReference type="ARBA" id="ARBA00004533"/>
    </source>
</evidence>
<evidence type="ECO:0000256" key="2">
    <source>
        <dbReference type="ARBA" id="ARBA00008467"/>
    </source>
</evidence>
<protein>
    <recommendedName>
        <fullName evidence="11">Nodulation protein E</fullName>
    </recommendedName>
    <alternativeName>
        <fullName evidence="12">Host-specificity of nodulation protein B</fullName>
    </alternativeName>
</protein>
<evidence type="ECO:0000256" key="10">
    <source>
        <dbReference type="ARBA" id="ARBA00037576"/>
    </source>
</evidence>
<evidence type="ECO:0000313" key="15">
    <source>
        <dbReference type="EMBL" id="PWW01723.1"/>
    </source>
</evidence>
<dbReference type="AlphaFoldDB" id="A0A317PMI0"/>
<keyword evidence="8" id="KW-1133">Transmembrane helix</keyword>
<evidence type="ECO:0000256" key="11">
    <source>
        <dbReference type="ARBA" id="ARBA00039445"/>
    </source>
</evidence>
<dbReference type="Pfam" id="PF00109">
    <property type="entry name" value="ketoacyl-synt"/>
    <property type="match status" value="1"/>
</dbReference>
<evidence type="ECO:0000256" key="13">
    <source>
        <dbReference type="RuleBase" id="RU003694"/>
    </source>
</evidence>
<dbReference type="InterPro" id="IPR000794">
    <property type="entry name" value="Beta-ketoacyl_synthase"/>
</dbReference>
<feature type="domain" description="Ketosynthase family 3 (KS3)" evidence="14">
    <location>
        <begin position="3"/>
        <end position="402"/>
    </location>
</feature>
<keyword evidence="9" id="KW-0472">Membrane</keyword>